<dbReference type="NCBIfam" id="TIGR00278">
    <property type="entry name" value="membrane protein insertion efficiency factor YidD"/>
    <property type="match status" value="1"/>
</dbReference>
<organism evidence="1 2">
    <name type="scientific">Planctobacterium marinum</name>
    <dbReference type="NCBI Taxonomy" id="1631968"/>
    <lineage>
        <taxon>Bacteria</taxon>
        <taxon>Pseudomonadati</taxon>
        <taxon>Pseudomonadota</taxon>
        <taxon>Gammaproteobacteria</taxon>
        <taxon>Alteromonadales</taxon>
        <taxon>Alteromonadaceae</taxon>
        <taxon>Planctobacterium</taxon>
    </lineage>
</organism>
<evidence type="ECO:0000313" key="1">
    <source>
        <dbReference type="EMBL" id="BDX08547.1"/>
    </source>
</evidence>
<dbReference type="Pfam" id="PF01809">
    <property type="entry name" value="YidD"/>
    <property type="match status" value="1"/>
</dbReference>
<gene>
    <name evidence="1" type="ORF">MACH26_40680</name>
</gene>
<proteinExistence type="predicted"/>
<accession>A0AA48HTR4</accession>
<name>A0AA48HTR4_9ALTE</name>
<evidence type="ECO:0000313" key="2">
    <source>
        <dbReference type="Proteomes" id="UP001333710"/>
    </source>
</evidence>
<evidence type="ECO:0008006" key="3">
    <source>
        <dbReference type="Google" id="ProtNLM"/>
    </source>
</evidence>
<keyword evidence="2" id="KW-1185">Reference proteome</keyword>
<dbReference type="AlphaFoldDB" id="A0AA48HTR4"/>
<dbReference type="KEGG" id="pmaw:MACH26_40680"/>
<dbReference type="SMART" id="SM01234">
    <property type="entry name" value="Haemolytic"/>
    <property type="match status" value="1"/>
</dbReference>
<dbReference type="InterPro" id="IPR002696">
    <property type="entry name" value="Membr_insert_effic_factor_YidD"/>
</dbReference>
<reference evidence="1" key="1">
    <citation type="submission" date="2023-01" db="EMBL/GenBank/DDBJ databases">
        <title>Complete genome sequence of Planctobacterium marinum strain Dej080120_11.</title>
        <authorList>
            <person name="Ueki S."/>
            <person name="Maruyama F."/>
        </authorList>
    </citation>
    <scope>NUCLEOTIDE SEQUENCE</scope>
    <source>
        <strain evidence="1">Dej080120_11</strain>
    </source>
</reference>
<protein>
    <recommendedName>
        <fullName evidence="3">Membrane protein insertion efficiency factor YidD</fullName>
    </recommendedName>
</protein>
<dbReference type="Proteomes" id="UP001333710">
    <property type="component" value="Chromosome"/>
</dbReference>
<dbReference type="EMBL" id="AP027272">
    <property type="protein sequence ID" value="BDX08547.1"/>
    <property type="molecule type" value="Genomic_DNA"/>
</dbReference>
<sequence length="116" mass="13072">MKTISILAIRIYQKFLSPYKGFRCAHAALYKGDSCSNAVLKIIEQQGLVRGYCLIRQRFNDCKAAHVVLVEKKDKDKKEKGKWYDCCDPSPACNVTSCSKNKGCDLPELPCDCSFL</sequence>